<dbReference type="RefSeq" id="XP_056549099.1">
    <property type="nucleotide sequence ID" value="XM_056705201.1"/>
</dbReference>
<reference evidence="2" key="1">
    <citation type="submission" date="2022-11" db="EMBL/GenBank/DDBJ databases">
        <authorList>
            <person name="Petersen C."/>
        </authorList>
    </citation>
    <scope>NUCLEOTIDE SEQUENCE</scope>
    <source>
        <strain evidence="2">IBT 29864</strain>
    </source>
</reference>
<dbReference type="Proteomes" id="UP001147782">
    <property type="component" value="Unassembled WGS sequence"/>
</dbReference>
<reference evidence="2" key="2">
    <citation type="journal article" date="2023" name="IMA Fungus">
        <title>Comparative genomic study of the Penicillium genus elucidates a diverse pangenome and 15 lateral gene transfer events.</title>
        <authorList>
            <person name="Petersen C."/>
            <person name="Sorensen T."/>
            <person name="Nielsen M.R."/>
            <person name="Sondergaard T.E."/>
            <person name="Sorensen J.L."/>
            <person name="Fitzpatrick D.A."/>
            <person name="Frisvad J.C."/>
            <person name="Nielsen K.L."/>
        </authorList>
    </citation>
    <scope>NUCLEOTIDE SEQUENCE</scope>
    <source>
        <strain evidence="2">IBT 29864</strain>
    </source>
</reference>
<dbReference type="EMBL" id="JAPZBS010000010">
    <property type="protein sequence ID" value="KAJ5355076.1"/>
    <property type="molecule type" value="Genomic_DNA"/>
</dbReference>
<comment type="caution">
    <text evidence="2">The sequence shown here is derived from an EMBL/GenBank/DDBJ whole genome shotgun (WGS) entry which is preliminary data.</text>
</comment>
<evidence type="ECO:0000256" key="1">
    <source>
        <dbReference type="SAM" id="MobiDB-lite"/>
    </source>
</evidence>
<protein>
    <submittedName>
        <fullName evidence="2">Uncharacterized protein</fullName>
    </submittedName>
</protein>
<dbReference type="AlphaFoldDB" id="A0A9W9UUD2"/>
<dbReference type="GeneID" id="81444380"/>
<feature type="compositionally biased region" description="Low complexity" evidence="1">
    <location>
        <begin position="45"/>
        <end position="55"/>
    </location>
</feature>
<feature type="compositionally biased region" description="Polar residues" evidence="1">
    <location>
        <begin position="106"/>
        <end position="117"/>
    </location>
</feature>
<feature type="region of interest" description="Disordered" evidence="1">
    <location>
        <begin position="1"/>
        <end position="74"/>
    </location>
</feature>
<evidence type="ECO:0000313" key="3">
    <source>
        <dbReference type="Proteomes" id="UP001147782"/>
    </source>
</evidence>
<organism evidence="2 3">
    <name type="scientific">Penicillium cataractarum</name>
    <dbReference type="NCBI Taxonomy" id="2100454"/>
    <lineage>
        <taxon>Eukaryota</taxon>
        <taxon>Fungi</taxon>
        <taxon>Dikarya</taxon>
        <taxon>Ascomycota</taxon>
        <taxon>Pezizomycotina</taxon>
        <taxon>Eurotiomycetes</taxon>
        <taxon>Eurotiomycetidae</taxon>
        <taxon>Eurotiales</taxon>
        <taxon>Aspergillaceae</taxon>
        <taxon>Penicillium</taxon>
    </lineage>
</organism>
<evidence type="ECO:0000313" key="2">
    <source>
        <dbReference type="EMBL" id="KAJ5355076.1"/>
    </source>
</evidence>
<name>A0A9W9UUD2_9EURO</name>
<proteinExistence type="predicted"/>
<keyword evidence="3" id="KW-1185">Reference proteome</keyword>
<gene>
    <name evidence="2" type="ORF">N7496_012288</name>
</gene>
<sequence>MASSWTSPGFSSKSGTSTNWMDSNFVHDQSLSQLGSPPDTTWYQSQSSTNSSRGSLIPEISEWPTHNPPYLPYAQSAPVEKHQGRNAGPYQPQHLAAHDALQVALSSRASIHTSPHSITGLPEIRTPHEDGEPNRGAPNPSRRRARRV</sequence>
<feature type="compositionally biased region" description="Polar residues" evidence="1">
    <location>
        <begin position="1"/>
        <end position="44"/>
    </location>
</feature>
<feature type="region of interest" description="Disordered" evidence="1">
    <location>
        <begin position="106"/>
        <end position="148"/>
    </location>
</feature>
<accession>A0A9W9UUD2</accession>